<dbReference type="PROSITE" id="PS00141">
    <property type="entry name" value="ASP_PROTEASE"/>
    <property type="match status" value="1"/>
</dbReference>
<proteinExistence type="predicted"/>
<evidence type="ECO:0000259" key="3">
    <source>
        <dbReference type="PROSITE" id="PS50175"/>
    </source>
</evidence>
<reference evidence="4 5" key="2">
    <citation type="submission" date="2018-11" db="EMBL/GenBank/DDBJ databases">
        <authorList>
            <consortium name="Pathogen Informatics"/>
        </authorList>
    </citation>
    <scope>NUCLEOTIDE SEQUENCE [LARGE SCALE GENOMIC DNA]</scope>
    <source>
        <strain evidence="4 5">Egypt</strain>
    </source>
</reference>
<name>A0A183A2L5_9TREM</name>
<dbReference type="InterPro" id="IPR055469">
    <property type="entry name" value="DUF7041"/>
</dbReference>
<dbReference type="Pfam" id="PF00077">
    <property type="entry name" value="RVP"/>
    <property type="match status" value="1"/>
</dbReference>
<dbReference type="AlphaFoldDB" id="A0A183A2L5"/>
<accession>A0A183A2L5</accession>
<gene>
    <name evidence="4" type="ORF">ECPE_LOCUS1199</name>
</gene>
<dbReference type="OrthoDB" id="10064107at2759"/>
<evidence type="ECO:0000313" key="4">
    <source>
        <dbReference type="EMBL" id="VDP34639.1"/>
    </source>
</evidence>
<dbReference type="PANTHER" id="PTHR33327">
    <property type="entry name" value="ENDONUCLEASE"/>
    <property type="match status" value="1"/>
</dbReference>
<dbReference type="PANTHER" id="PTHR33327:SF3">
    <property type="entry name" value="RNA-DIRECTED DNA POLYMERASE"/>
    <property type="match status" value="1"/>
</dbReference>
<dbReference type="InterPro" id="IPR001995">
    <property type="entry name" value="Peptidase_A2_cat"/>
</dbReference>
<dbReference type="GO" id="GO:0004190">
    <property type="term" value="F:aspartic-type endopeptidase activity"/>
    <property type="evidence" value="ECO:0007669"/>
    <property type="project" value="InterPro"/>
</dbReference>
<keyword evidence="5" id="KW-1185">Reference proteome</keyword>
<evidence type="ECO:0000313" key="6">
    <source>
        <dbReference type="WBParaSite" id="ECPE_0000120001-mRNA-1"/>
    </source>
</evidence>
<dbReference type="SUPFAM" id="SSF50630">
    <property type="entry name" value="Acid proteases"/>
    <property type="match status" value="1"/>
</dbReference>
<feature type="domain" description="Peptidase A2" evidence="3">
    <location>
        <begin position="214"/>
        <end position="286"/>
    </location>
</feature>
<evidence type="ECO:0000256" key="1">
    <source>
        <dbReference type="ARBA" id="ARBA00022801"/>
    </source>
</evidence>
<dbReference type="Gene3D" id="2.40.70.10">
    <property type="entry name" value="Acid Proteases"/>
    <property type="match status" value="1"/>
</dbReference>
<evidence type="ECO:0000313" key="5">
    <source>
        <dbReference type="Proteomes" id="UP000272942"/>
    </source>
</evidence>
<dbReference type="GO" id="GO:0006508">
    <property type="term" value="P:proteolysis"/>
    <property type="evidence" value="ECO:0007669"/>
    <property type="project" value="InterPro"/>
</dbReference>
<reference evidence="6" key="1">
    <citation type="submission" date="2016-06" db="UniProtKB">
        <authorList>
            <consortium name="WormBaseParasite"/>
        </authorList>
    </citation>
    <scope>IDENTIFICATION</scope>
</reference>
<dbReference type="FunFam" id="2.40.70.10:FF:000130">
    <property type="entry name" value="Retrovirus-related Pol polyprotein from transposon opus-like Protein"/>
    <property type="match status" value="1"/>
</dbReference>
<dbReference type="WBParaSite" id="ECPE_0000120001-mRNA-1">
    <property type="protein sequence ID" value="ECPE_0000120001-mRNA-1"/>
    <property type="gene ID" value="ECPE_0000120001"/>
</dbReference>
<dbReference type="Proteomes" id="UP000272942">
    <property type="component" value="Unassembled WGS sequence"/>
</dbReference>
<dbReference type="PROSITE" id="PS50175">
    <property type="entry name" value="ASP_PROT_RETROV"/>
    <property type="match status" value="1"/>
</dbReference>
<dbReference type="InterPro" id="IPR001969">
    <property type="entry name" value="Aspartic_peptidase_AS"/>
</dbReference>
<organism evidence="6">
    <name type="scientific">Echinostoma caproni</name>
    <dbReference type="NCBI Taxonomy" id="27848"/>
    <lineage>
        <taxon>Eukaryota</taxon>
        <taxon>Metazoa</taxon>
        <taxon>Spiralia</taxon>
        <taxon>Lophotrochozoa</taxon>
        <taxon>Platyhelminthes</taxon>
        <taxon>Trematoda</taxon>
        <taxon>Digenea</taxon>
        <taxon>Plagiorchiida</taxon>
        <taxon>Echinostomata</taxon>
        <taxon>Echinostomatoidea</taxon>
        <taxon>Echinostomatidae</taxon>
        <taxon>Echinostoma</taxon>
    </lineage>
</organism>
<keyword evidence="1" id="KW-0378">Hydrolase</keyword>
<dbReference type="InterPro" id="IPR043502">
    <property type="entry name" value="DNA/RNA_pol_sf"/>
</dbReference>
<evidence type="ECO:0000256" key="2">
    <source>
        <dbReference type="SAM" id="MobiDB-lite"/>
    </source>
</evidence>
<sequence length="443" mass="49464">MFQQFPEGKENSASAAPEETSVFGLQVRIPVFIPEDPEFSLAQVETQFARLIARLTNQLSKFTHLVGYLPRSMAPELRDIVCNPPSDQPHDALHDAILGRFGMPVECRLKQLLGSLRLGDNGLDTPTKLLSYMQGQAAILNVDENILRLSWLQALPKSLLGRSFRRHDLDHRRTGFAGITADTVTPQRGASHRAPTLPGRETSQPTGSDRITGIRFLVDTGAQVSVIRPRPTDLHRHSSVELVAANSTPIKTYGERSLTLNLGIRRSLPWVFVIADLPQPIIGIDFLRAFNLLVDPVSHKLIYRLTICETRGTPANVPSLSSLLYFPDVTDRFRAVLSELCKPPDTLPLATTDIVHHIVTRGPLTYCRPRRLAPDKPQKSRAEFQHMLDLSIIRPSSSLWASPLHMVPKKPSGDWRPRGDYRLLNSVSTPRSLPNPSHPRFDC</sequence>
<dbReference type="InterPro" id="IPR021109">
    <property type="entry name" value="Peptidase_aspartic_dom_sf"/>
</dbReference>
<dbReference type="Gene3D" id="3.10.10.10">
    <property type="entry name" value="HIV Type 1 Reverse Transcriptase, subunit A, domain 1"/>
    <property type="match status" value="1"/>
</dbReference>
<dbReference type="EMBL" id="UZAN01006150">
    <property type="protein sequence ID" value="VDP34639.1"/>
    <property type="molecule type" value="Genomic_DNA"/>
</dbReference>
<protein>
    <submittedName>
        <fullName evidence="6">Peptidase A2 domain-containing protein</fullName>
    </submittedName>
</protein>
<dbReference type="Pfam" id="PF23055">
    <property type="entry name" value="DUF7041"/>
    <property type="match status" value="1"/>
</dbReference>
<feature type="region of interest" description="Disordered" evidence="2">
    <location>
        <begin position="182"/>
        <end position="207"/>
    </location>
</feature>
<dbReference type="InterPro" id="IPR018061">
    <property type="entry name" value="Retropepsins"/>
</dbReference>
<dbReference type="SUPFAM" id="SSF56672">
    <property type="entry name" value="DNA/RNA polymerases"/>
    <property type="match status" value="1"/>
</dbReference>